<dbReference type="Proteomes" id="UP000095419">
    <property type="component" value="Unassembled WGS sequence"/>
</dbReference>
<organism evidence="1 2">
    <name type="scientific">Bacteroides uniformis</name>
    <dbReference type="NCBI Taxonomy" id="820"/>
    <lineage>
        <taxon>Bacteria</taxon>
        <taxon>Pseudomonadati</taxon>
        <taxon>Bacteroidota</taxon>
        <taxon>Bacteroidia</taxon>
        <taxon>Bacteroidales</taxon>
        <taxon>Bacteroidaceae</taxon>
        <taxon>Bacteroides</taxon>
    </lineage>
</organism>
<evidence type="ECO:0000313" key="1">
    <source>
        <dbReference type="EMBL" id="CUO95771.1"/>
    </source>
</evidence>
<accession>A0A174JAV6</accession>
<dbReference type="AlphaFoldDB" id="A0A174JAV6"/>
<sequence length="51" mass="6154">MWYAYGYSARLRAVFVNMPEVLRHRVPSLNINLLYHCYRMPQKSLPRQNSI</sequence>
<name>A0A174JAV6_BACUN</name>
<evidence type="ECO:0000313" key="2">
    <source>
        <dbReference type="Proteomes" id="UP000095419"/>
    </source>
</evidence>
<reference evidence="1 2" key="1">
    <citation type="submission" date="2015-09" db="EMBL/GenBank/DDBJ databases">
        <authorList>
            <consortium name="Pathogen Informatics"/>
        </authorList>
    </citation>
    <scope>NUCLEOTIDE SEQUENCE [LARGE SCALE GENOMIC DNA]</scope>
    <source>
        <strain evidence="1 2">2789STDY5608791</strain>
    </source>
</reference>
<dbReference type="EMBL" id="CYZF01000008">
    <property type="protein sequence ID" value="CUO95771.1"/>
    <property type="molecule type" value="Genomic_DNA"/>
</dbReference>
<gene>
    <name evidence="1" type="ORF">ERS417307_02818</name>
</gene>
<proteinExistence type="predicted"/>
<protein>
    <submittedName>
        <fullName evidence="1">Uncharacterized protein</fullName>
    </submittedName>
</protein>